<feature type="signal peptide" evidence="2">
    <location>
        <begin position="1"/>
        <end position="27"/>
    </location>
</feature>
<dbReference type="InterPro" id="IPR029052">
    <property type="entry name" value="Metallo-depent_PP-like"/>
</dbReference>
<evidence type="ECO:0000259" key="3">
    <source>
        <dbReference type="Pfam" id="PF00149"/>
    </source>
</evidence>
<keyword evidence="2" id="KW-0732">Signal</keyword>
<evidence type="ECO:0000256" key="1">
    <source>
        <dbReference type="SAM" id="MobiDB-lite"/>
    </source>
</evidence>
<dbReference type="SUPFAM" id="SSF56300">
    <property type="entry name" value="Metallo-dependent phosphatases"/>
    <property type="match status" value="1"/>
</dbReference>
<evidence type="ECO:0000313" key="4">
    <source>
        <dbReference type="EMBL" id="QUD87848.1"/>
    </source>
</evidence>
<dbReference type="RefSeq" id="WP_211937899.1">
    <property type="nucleotide sequence ID" value="NZ_CP073078.1"/>
</dbReference>
<dbReference type="Pfam" id="PF00149">
    <property type="entry name" value="Metallophos"/>
    <property type="match status" value="1"/>
</dbReference>
<dbReference type="Gene3D" id="3.60.21.10">
    <property type="match status" value="1"/>
</dbReference>
<evidence type="ECO:0000256" key="2">
    <source>
        <dbReference type="SAM" id="SignalP"/>
    </source>
</evidence>
<feature type="region of interest" description="Disordered" evidence="1">
    <location>
        <begin position="68"/>
        <end position="89"/>
    </location>
</feature>
<reference evidence="4" key="1">
    <citation type="submission" date="2021-04" db="EMBL/GenBank/DDBJ databases">
        <title>The complete genome sequence of Caulobacter sp. S6.</title>
        <authorList>
            <person name="Tang Y."/>
            <person name="Ouyang W."/>
            <person name="Liu Q."/>
            <person name="Huang B."/>
            <person name="Guo Z."/>
            <person name="Lei P."/>
        </authorList>
    </citation>
    <scope>NUCLEOTIDE SEQUENCE</scope>
    <source>
        <strain evidence="4">S6</strain>
    </source>
</reference>
<dbReference type="AlphaFoldDB" id="A0A975FZR2"/>
<dbReference type="Proteomes" id="UP000676409">
    <property type="component" value="Chromosome"/>
</dbReference>
<dbReference type="GO" id="GO:0016787">
    <property type="term" value="F:hydrolase activity"/>
    <property type="evidence" value="ECO:0007669"/>
    <property type="project" value="InterPro"/>
</dbReference>
<feature type="chain" id="PRO_5037953221" evidence="2">
    <location>
        <begin position="28"/>
        <end position="468"/>
    </location>
</feature>
<feature type="compositionally biased region" description="Polar residues" evidence="1">
    <location>
        <begin position="76"/>
        <end position="88"/>
    </location>
</feature>
<protein>
    <submittedName>
        <fullName evidence="4">Metallophosphoesterase</fullName>
    </submittedName>
</protein>
<proteinExistence type="predicted"/>
<keyword evidence="5" id="KW-1185">Reference proteome</keyword>
<dbReference type="InterPro" id="IPR004843">
    <property type="entry name" value="Calcineurin-like_PHP"/>
</dbReference>
<sequence length="468" mass="49022">MITLRFAGAWAPIIALASLLAAHQAQAAPATAYVVLGENGARIARAVTSAAECPSLVVDGRGLAMTLRAPAGTEPQRPTRSNPSQSKPSMFDASVCEAALPPTAHTASIGGQALPLPPAVIRRIVVIGDTGCRIKLADKAFQACNDPKAYPFAQVAAAAAKWKPDLVIHVGDYLYRENPCPDGMAGCAGSVWGYGLDAWRADFLEPAAPLLRAAPWAAVRGNHESCARAGQGWWRLLDARPLVVGRDCNHAADDSVGDYSDPFAIPLGKGSQLIVWDSSNAPNGPMAPQDPRFARYRDTAAKIAALAARAPHNLLADHHPMLALSASEGKSDLPRFNGGNPGLQAAFRSADANLFPASIDLLLSGHVHVWEAVGFASGYPVQIVAGFSGTQEDIVPLPAKAPDKPDIAPGAVVTALSSWVDGFGFMTLARTGPAAWTAEVHDLKGVVVAACKIDGRTLRCDKGQVHHP</sequence>
<feature type="domain" description="Calcineurin-like phosphoesterase" evidence="3">
    <location>
        <begin position="123"/>
        <end position="369"/>
    </location>
</feature>
<name>A0A975FZR2_9CAUL</name>
<dbReference type="KEGG" id="caul:KCG34_22855"/>
<accession>A0A975FZR2</accession>
<evidence type="ECO:0000313" key="5">
    <source>
        <dbReference type="Proteomes" id="UP000676409"/>
    </source>
</evidence>
<organism evidence="4 5">
    <name type="scientific">Phenylobacterium montanum</name>
    <dbReference type="NCBI Taxonomy" id="2823693"/>
    <lineage>
        <taxon>Bacteria</taxon>
        <taxon>Pseudomonadati</taxon>
        <taxon>Pseudomonadota</taxon>
        <taxon>Alphaproteobacteria</taxon>
        <taxon>Caulobacterales</taxon>
        <taxon>Caulobacteraceae</taxon>
        <taxon>Phenylobacterium</taxon>
    </lineage>
</organism>
<dbReference type="EMBL" id="CP073078">
    <property type="protein sequence ID" value="QUD87848.1"/>
    <property type="molecule type" value="Genomic_DNA"/>
</dbReference>
<gene>
    <name evidence="4" type="ORF">KCG34_22855</name>
</gene>